<gene>
    <name evidence="7" type="ORF">ACFSNB_03850</name>
</gene>
<feature type="domain" description="PAS" evidence="5">
    <location>
        <begin position="139"/>
        <end position="183"/>
    </location>
</feature>
<dbReference type="CDD" id="cd00130">
    <property type="entry name" value="PAS"/>
    <property type="match status" value="3"/>
</dbReference>
<evidence type="ECO:0000259" key="6">
    <source>
        <dbReference type="PROSITE" id="PS50113"/>
    </source>
</evidence>
<name>A0ABW5C998_9PROT</name>
<feature type="domain" description="PAC" evidence="6">
    <location>
        <begin position="210"/>
        <end position="262"/>
    </location>
</feature>
<dbReference type="SMART" id="SM00086">
    <property type="entry name" value="PAC"/>
    <property type="match status" value="2"/>
</dbReference>
<dbReference type="SUPFAM" id="SSF47384">
    <property type="entry name" value="Homodimeric domain of signal transducing histidine kinase"/>
    <property type="match status" value="1"/>
</dbReference>
<keyword evidence="8" id="KW-1185">Reference proteome</keyword>
<dbReference type="Proteomes" id="UP001597296">
    <property type="component" value="Unassembled WGS sequence"/>
</dbReference>
<dbReference type="EC" id="2.7.13.3" evidence="2"/>
<protein>
    <recommendedName>
        <fullName evidence="2">histidine kinase</fullName>
        <ecNumber evidence="2">2.7.13.3</ecNumber>
    </recommendedName>
</protein>
<dbReference type="PANTHER" id="PTHR43065">
    <property type="entry name" value="SENSOR HISTIDINE KINASE"/>
    <property type="match status" value="1"/>
</dbReference>
<comment type="catalytic activity">
    <reaction evidence="1">
        <text>ATP + protein L-histidine = ADP + protein N-phospho-L-histidine.</text>
        <dbReference type="EC" id="2.7.13.3"/>
    </reaction>
</comment>
<dbReference type="RefSeq" id="WP_377314674.1">
    <property type="nucleotide sequence ID" value="NZ_JBHUIY010000005.1"/>
</dbReference>
<evidence type="ECO:0000313" key="7">
    <source>
        <dbReference type="EMBL" id="MFD2232932.1"/>
    </source>
</evidence>
<sequence length="639" mass="69102">MPESGPPIWTDLAPPDEGMVDILADLDCIAWRRELRPDGSLHYPWISPNATRILGFAPEALTVGPGGALSVVHWADRDTHAAAIHASAAALAPCRVDFRVVTAGDETRWLRESARPRRLGDGRVVWDGLWQDNTRSVRAEFQHQTLMEHAQDCIFLLADDERVTWCNAAAQRVFGLGPGEAAGLPFAELTGPGEPSPLAMVADEAGAADRPLEREMTGRRRDGSRFPFDMTVSELRRDGRLSVIVIGRDITRRRDAERRMADSERRLRLTFITASLGIVVMAMDGTILFSNPAFETMVGDGSHPLVGTNLHDLVSARFLPPPARIPPAGMSFALVCDPGLPDGAERHWRITGTRFPAKAAEDEPSLLLFVEDVTEATRDAHERRQLAQLLYEGQKLEALGRLAGGVAHELNNMLGPILMGAEMIARTARLDPRNDERCARIISAAKNSREIVRNVLAYCRKESHAVAPFDVTRAFDDFTAMAVPTLPPTIRVEIQREPAALQVTGEPGQLQQVLLNLVNNARDAMEGRGTLTLGLRRLAPAERAARIGGADAPPDPLAGLAADGDHVEISVADTGCGMDEATRARIFDPFFTTKPVGQGTGLGLSVVQGIVKSMGGAIAVESGPGAGSRFRLVLPLVAD</sequence>
<dbReference type="Gene3D" id="3.30.565.10">
    <property type="entry name" value="Histidine kinase-like ATPase, C-terminal domain"/>
    <property type="match status" value="1"/>
</dbReference>
<evidence type="ECO:0000256" key="2">
    <source>
        <dbReference type="ARBA" id="ARBA00012438"/>
    </source>
</evidence>
<dbReference type="CDD" id="cd00082">
    <property type="entry name" value="HisKA"/>
    <property type="match status" value="1"/>
</dbReference>
<reference evidence="8" key="1">
    <citation type="journal article" date="2019" name="Int. J. Syst. Evol. Microbiol.">
        <title>The Global Catalogue of Microorganisms (GCM) 10K type strain sequencing project: providing services to taxonomists for standard genome sequencing and annotation.</title>
        <authorList>
            <consortium name="The Broad Institute Genomics Platform"/>
            <consortium name="The Broad Institute Genome Sequencing Center for Infectious Disease"/>
            <person name="Wu L."/>
            <person name="Ma J."/>
        </authorList>
    </citation>
    <scope>NUCLEOTIDE SEQUENCE [LARGE SCALE GENOMIC DNA]</scope>
    <source>
        <strain evidence="8">KCTC 15012</strain>
    </source>
</reference>
<dbReference type="PROSITE" id="PS50112">
    <property type="entry name" value="PAS"/>
    <property type="match status" value="2"/>
</dbReference>
<feature type="domain" description="PAS" evidence="5">
    <location>
        <begin position="263"/>
        <end position="314"/>
    </location>
</feature>
<dbReference type="PANTHER" id="PTHR43065:SF42">
    <property type="entry name" value="TWO-COMPONENT SENSOR PPRA"/>
    <property type="match status" value="1"/>
</dbReference>
<dbReference type="Gene3D" id="1.10.287.130">
    <property type="match status" value="1"/>
</dbReference>
<evidence type="ECO:0000259" key="5">
    <source>
        <dbReference type="PROSITE" id="PS50112"/>
    </source>
</evidence>
<accession>A0ABW5C998</accession>
<dbReference type="PRINTS" id="PR00344">
    <property type="entry name" value="BCTRLSENSOR"/>
</dbReference>
<dbReference type="InterPro" id="IPR036890">
    <property type="entry name" value="HATPase_C_sf"/>
</dbReference>
<keyword evidence="3" id="KW-0597">Phosphoprotein</keyword>
<dbReference type="EMBL" id="JBHUIY010000005">
    <property type="protein sequence ID" value="MFD2232932.1"/>
    <property type="molecule type" value="Genomic_DNA"/>
</dbReference>
<dbReference type="SUPFAM" id="SSF55874">
    <property type="entry name" value="ATPase domain of HSP90 chaperone/DNA topoisomerase II/histidine kinase"/>
    <property type="match status" value="1"/>
</dbReference>
<evidence type="ECO:0000259" key="4">
    <source>
        <dbReference type="PROSITE" id="PS50109"/>
    </source>
</evidence>
<dbReference type="InterPro" id="IPR013655">
    <property type="entry name" value="PAS_fold_3"/>
</dbReference>
<dbReference type="SUPFAM" id="SSF55785">
    <property type="entry name" value="PYP-like sensor domain (PAS domain)"/>
    <property type="match status" value="3"/>
</dbReference>
<dbReference type="Pfam" id="PF02518">
    <property type="entry name" value="HATPase_c"/>
    <property type="match status" value="1"/>
</dbReference>
<evidence type="ECO:0000313" key="8">
    <source>
        <dbReference type="Proteomes" id="UP001597296"/>
    </source>
</evidence>
<dbReference type="PROSITE" id="PS50113">
    <property type="entry name" value="PAC"/>
    <property type="match status" value="1"/>
</dbReference>
<feature type="domain" description="Histidine kinase" evidence="4">
    <location>
        <begin position="405"/>
        <end position="638"/>
    </location>
</feature>
<dbReference type="InterPro" id="IPR001610">
    <property type="entry name" value="PAC"/>
</dbReference>
<dbReference type="Pfam" id="PF13426">
    <property type="entry name" value="PAS_9"/>
    <property type="match status" value="1"/>
</dbReference>
<organism evidence="7 8">
    <name type="scientific">Phaeospirillum tilakii</name>
    <dbReference type="NCBI Taxonomy" id="741673"/>
    <lineage>
        <taxon>Bacteria</taxon>
        <taxon>Pseudomonadati</taxon>
        <taxon>Pseudomonadota</taxon>
        <taxon>Alphaproteobacteria</taxon>
        <taxon>Rhodospirillales</taxon>
        <taxon>Rhodospirillaceae</taxon>
        <taxon>Phaeospirillum</taxon>
    </lineage>
</organism>
<dbReference type="NCBIfam" id="TIGR00229">
    <property type="entry name" value="sensory_box"/>
    <property type="match status" value="1"/>
</dbReference>
<dbReference type="Pfam" id="PF08447">
    <property type="entry name" value="PAS_3"/>
    <property type="match status" value="1"/>
</dbReference>
<dbReference type="InterPro" id="IPR004358">
    <property type="entry name" value="Sig_transdc_His_kin-like_C"/>
</dbReference>
<dbReference type="InterPro" id="IPR005467">
    <property type="entry name" value="His_kinase_dom"/>
</dbReference>
<dbReference type="SMART" id="SM00091">
    <property type="entry name" value="PAS"/>
    <property type="match status" value="3"/>
</dbReference>
<evidence type="ECO:0000256" key="1">
    <source>
        <dbReference type="ARBA" id="ARBA00000085"/>
    </source>
</evidence>
<dbReference type="InterPro" id="IPR013656">
    <property type="entry name" value="PAS_4"/>
</dbReference>
<evidence type="ECO:0000256" key="3">
    <source>
        <dbReference type="ARBA" id="ARBA00022553"/>
    </source>
</evidence>
<dbReference type="InterPro" id="IPR036097">
    <property type="entry name" value="HisK_dim/P_sf"/>
</dbReference>
<comment type="caution">
    <text evidence="7">The sequence shown here is derived from an EMBL/GenBank/DDBJ whole genome shotgun (WGS) entry which is preliminary data.</text>
</comment>
<dbReference type="SMART" id="SM00387">
    <property type="entry name" value="HATPase_c"/>
    <property type="match status" value="1"/>
</dbReference>
<dbReference type="Pfam" id="PF08448">
    <property type="entry name" value="PAS_4"/>
    <property type="match status" value="1"/>
</dbReference>
<proteinExistence type="predicted"/>
<dbReference type="InterPro" id="IPR003594">
    <property type="entry name" value="HATPase_dom"/>
</dbReference>
<dbReference type="InterPro" id="IPR035965">
    <property type="entry name" value="PAS-like_dom_sf"/>
</dbReference>
<dbReference type="Gene3D" id="3.30.450.20">
    <property type="entry name" value="PAS domain"/>
    <property type="match status" value="3"/>
</dbReference>
<dbReference type="InterPro" id="IPR003661">
    <property type="entry name" value="HisK_dim/P_dom"/>
</dbReference>
<dbReference type="InterPro" id="IPR000700">
    <property type="entry name" value="PAS-assoc_C"/>
</dbReference>
<dbReference type="PROSITE" id="PS50109">
    <property type="entry name" value="HIS_KIN"/>
    <property type="match status" value="1"/>
</dbReference>
<dbReference type="InterPro" id="IPR000014">
    <property type="entry name" value="PAS"/>
</dbReference>